<dbReference type="Proteomes" id="UP000310541">
    <property type="component" value="Unassembled WGS sequence"/>
</dbReference>
<proteinExistence type="predicted"/>
<comment type="caution">
    <text evidence="1">The sequence shown here is derived from an EMBL/GenBank/DDBJ whole genome shotgun (WGS) entry which is preliminary data.</text>
</comment>
<reference evidence="1 2" key="1">
    <citation type="submission" date="2019-04" db="EMBL/GenBank/DDBJ databases">
        <title>Genome sequence of Bacillus hwajinpoensis strain Y2.</title>
        <authorList>
            <person name="Fair J.L."/>
            <person name="Maclea K.S."/>
        </authorList>
    </citation>
    <scope>NUCLEOTIDE SEQUENCE [LARGE SCALE GENOMIC DNA]</scope>
    <source>
        <strain evidence="1 2">Y2</strain>
    </source>
</reference>
<gene>
    <name evidence="1" type="primary">sirA</name>
    <name evidence="1" type="ORF">FBF83_01965</name>
</gene>
<dbReference type="InterPro" id="IPR019683">
    <property type="entry name" value="SirA"/>
</dbReference>
<sequence length="166" mass="19667">MRLVYTIFHNQALSDRGKCMRHYEMYFIKQEVASQYAGKETLLYQLFLERKRALFVEEKSLLDKQVTFITEPVCEEEMNKYIVNELGGFRTYEFRNDGHRLTIKQSQSDASLFVRREKLNLYSSGSNDAETVFFEVIRKLTPSFFAIDFQSGRYGWLNPVKQQKLV</sequence>
<dbReference type="EMBL" id="SWFM01000001">
    <property type="protein sequence ID" value="TKD71593.1"/>
    <property type="molecule type" value="Genomic_DNA"/>
</dbReference>
<dbReference type="AlphaFoldDB" id="A0A4U1MKC1"/>
<evidence type="ECO:0000313" key="1">
    <source>
        <dbReference type="EMBL" id="TKD71593.1"/>
    </source>
</evidence>
<evidence type="ECO:0000313" key="2">
    <source>
        <dbReference type="Proteomes" id="UP000310541"/>
    </source>
</evidence>
<protein>
    <submittedName>
        <fullName evidence="1">Sporulation inhibitor of replication protein SirA</fullName>
    </submittedName>
</protein>
<dbReference type="Pfam" id="PF10747">
    <property type="entry name" value="SirA"/>
    <property type="match status" value="1"/>
</dbReference>
<dbReference type="Gene3D" id="3.30.310.250">
    <property type="entry name" value="Sporulation inhibitor of replication protein SirA"/>
    <property type="match status" value="1"/>
</dbReference>
<organism evidence="1 2">
    <name type="scientific">Guptibacillus hwajinpoensis</name>
    <dbReference type="NCBI Taxonomy" id="208199"/>
    <lineage>
        <taxon>Bacteria</taxon>
        <taxon>Bacillati</taxon>
        <taxon>Bacillota</taxon>
        <taxon>Bacilli</taxon>
        <taxon>Bacillales</taxon>
        <taxon>Guptibacillaceae</taxon>
        <taxon>Guptibacillus</taxon>
    </lineage>
</organism>
<name>A0A4U1MKC1_9BACL</name>
<accession>A0A4U1MKC1</accession>
<dbReference type="InterPro" id="IPR038449">
    <property type="entry name" value="SirA_sf"/>
</dbReference>
<dbReference type="OrthoDB" id="2736584at2"/>